<reference evidence="2 3" key="2">
    <citation type="submission" date="2020-08" db="EMBL/GenBank/DDBJ databases">
        <title>The Agave Microbiome: Exploring the role of microbial communities in plant adaptations to desert environments.</title>
        <authorList>
            <person name="Partida-Martinez L.P."/>
        </authorList>
    </citation>
    <scope>NUCLEOTIDE SEQUENCE [LARGE SCALE GENOMIC DNA]</scope>
    <source>
        <strain evidence="2 3">AT2.17</strain>
    </source>
</reference>
<accession>A0A7Y9KUH5</accession>
<dbReference type="RefSeq" id="WP_218858781.1">
    <property type="nucleotide sequence ID" value="NZ_JACCBW010000005.1"/>
</dbReference>
<sequence length="433" mass="47034">MSIARNASPAGAAATHGSSTATHEGTERRQAACALLNTPILHALDHPDQLALVRRHSAYLRQLFFSRVGYTLIVETGFARLQKDPLVRSTVVRPALRTSGQPFTARTYTYLALLSSALLSNDVADQVLLSTLVEQVRADAVTAGLTLDDTTEQARHLVQALHLLIGWGVVAETDGTVAGWGARHEEALLDVNRALLPHLLSGSLRDLTGPEQLLTRTDDVLTGEAPRRSLRRKLIENPLVRREDLTDAERDVLSRERTDLARRLDEDFGLILEVRAEGALAYDVDDDITDVAFPGRGTVPHAALLLTNALIDVLRPTGETRAEVDGVAVPGVLASWPTVRENVELIIEQYGASFGDAYRSNAETLTNAVVELLSSLSLARPVAEGLVLHPACARYRPEPRRAPATRAARRMNAAPNPTTTTKQLSLLPTEETP</sequence>
<feature type="compositionally biased region" description="Low complexity" evidence="1">
    <location>
        <begin position="402"/>
        <end position="417"/>
    </location>
</feature>
<feature type="region of interest" description="Disordered" evidence="1">
    <location>
        <begin position="1"/>
        <end position="26"/>
    </location>
</feature>
<proteinExistence type="predicted"/>
<dbReference type="Pfam" id="PF09661">
    <property type="entry name" value="DUF2398"/>
    <property type="match status" value="1"/>
</dbReference>
<dbReference type="InterPro" id="IPR013494">
    <property type="entry name" value="CHP02678"/>
</dbReference>
<evidence type="ECO:0000256" key="1">
    <source>
        <dbReference type="SAM" id="MobiDB-lite"/>
    </source>
</evidence>
<organism evidence="2 3">
    <name type="scientific">Nocardioides cavernae</name>
    <dbReference type="NCBI Taxonomy" id="1921566"/>
    <lineage>
        <taxon>Bacteria</taxon>
        <taxon>Bacillati</taxon>
        <taxon>Actinomycetota</taxon>
        <taxon>Actinomycetes</taxon>
        <taxon>Propionibacteriales</taxon>
        <taxon>Nocardioidaceae</taxon>
        <taxon>Nocardioides</taxon>
    </lineage>
</organism>
<keyword evidence="3" id="KW-1185">Reference proteome</keyword>
<gene>
    <name evidence="2" type="ORF">F4692_003817</name>
</gene>
<feature type="compositionally biased region" description="Low complexity" evidence="1">
    <location>
        <begin position="7"/>
        <end position="23"/>
    </location>
</feature>
<dbReference type="Proteomes" id="UP000549911">
    <property type="component" value="Unassembled WGS sequence"/>
</dbReference>
<feature type="region of interest" description="Disordered" evidence="1">
    <location>
        <begin position="398"/>
        <end position="433"/>
    </location>
</feature>
<name>A0A7Y9KUH5_9ACTN</name>
<dbReference type="EMBL" id="JACCBW010000005">
    <property type="protein sequence ID" value="NYE38667.1"/>
    <property type="molecule type" value="Genomic_DNA"/>
</dbReference>
<protein>
    <submittedName>
        <fullName evidence="2">Uncharacterized protein (TIGR02678 family)</fullName>
    </submittedName>
</protein>
<dbReference type="AlphaFoldDB" id="A0A7Y9KUH5"/>
<evidence type="ECO:0000313" key="3">
    <source>
        <dbReference type="Proteomes" id="UP000549911"/>
    </source>
</evidence>
<reference evidence="2 3" key="1">
    <citation type="submission" date="2020-07" db="EMBL/GenBank/DDBJ databases">
        <authorList>
            <person name="Partida-Martinez L."/>
            <person name="Huntemann M."/>
            <person name="Clum A."/>
            <person name="Wang J."/>
            <person name="Palaniappan K."/>
            <person name="Ritter S."/>
            <person name="Chen I.-M."/>
            <person name="Stamatis D."/>
            <person name="Reddy T."/>
            <person name="O'Malley R."/>
            <person name="Daum C."/>
            <person name="Shapiro N."/>
            <person name="Ivanova N."/>
            <person name="Kyrpides N."/>
            <person name="Woyke T."/>
        </authorList>
    </citation>
    <scope>NUCLEOTIDE SEQUENCE [LARGE SCALE GENOMIC DNA]</scope>
    <source>
        <strain evidence="2 3">AT2.17</strain>
    </source>
</reference>
<evidence type="ECO:0000313" key="2">
    <source>
        <dbReference type="EMBL" id="NYE38667.1"/>
    </source>
</evidence>
<comment type="caution">
    <text evidence="2">The sequence shown here is derived from an EMBL/GenBank/DDBJ whole genome shotgun (WGS) entry which is preliminary data.</text>
</comment>
<dbReference type="NCBIfam" id="TIGR02678">
    <property type="entry name" value="TIGR02678 family protein"/>
    <property type="match status" value="1"/>
</dbReference>